<dbReference type="InterPro" id="IPR000477">
    <property type="entry name" value="RT_dom"/>
</dbReference>
<name>A0A820BNR1_9BILA</name>
<reference evidence="3" key="1">
    <citation type="submission" date="2021-02" db="EMBL/GenBank/DDBJ databases">
        <authorList>
            <person name="Nowell W R."/>
        </authorList>
    </citation>
    <scope>NUCLEOTIDE SEQUENCE</scope>
</reference>
<feature type="compositionally biased region" description="Low complexity" evidence="1">
    <location>
        <begin position="151"/>
        <end position="164"/>
    </location>
</feature>
<evidence type="ECO:0000313" key="3">
    <source>
        <dbReference type="EMBL" id="CAF4195750.1"/>
    </source>
</evidence>
<evidence type="ECO:0000256" key="1">
    <source>
        <dbReference type="SAM" id="MobiDB-lite"/>
    </source>
</evidence>
<dbReference type="InterPro" id="IPR043502">
    <property type="entry name" value="DNA/RNA_pol_sf"/>
</dbReference>
<feature type="domain" description="Reverse transcriptase" evidence="2">
    <location>
        <begin position="526"/>
        <end position="748"/>
    </location>
</feature>
<evidence type="ECO:0000259" key="2">
    <source>
        <dbReference type="PROSITE" id="PS50878"/>
    </source>
</evidence>
<accession>A0A820BNR1</accession>
<dbReference type="SUPFAM" id="SSF56219">
    <property type="entry name" value="DNase I-like"/>
    <property type="match status" value="1"/>
</dbReference>
<gene>
    <name evidence="3" type="ORF">UXM345_LOCUS27708</name>
</gene>
<dbReference type="Pfam" id="PF03372">
    <property type="entry name" value="Exo_endo_phos"/>
    <property type="match status" value="1"/>
</dbReference>
<organism evidence="3 4">
    <name type="scientific">Rotaria magnacalcarata</name>
    <dbReference type="NCBI Taxonomy" id="392030"/>
    <lineage>
        <taxon>Eukaryota</taxon>
        <taxon>Metazoa</taxon>
        <taxon>Spiralia</taxon>
        <taxon>Gnathifera</taxon>
        <taxon>Rotifera</taxon>
        <taxon>Eurotatoria</taxon>
        <taxon>Bdelloidea</taxon>
        <taxon>Philodinida</taxon>
        <taxon>Philodinidae</taxon>
        <taxon>Rotaria</taxon>
    </lineage>
</organism>
<comment type="caution">
    <text evidence="3">The sequence shown here is derived from an EMBL/GenBank/DDBJ whole genome shotgun (WGS) entry which is preliminary data.</text>
</comment>
<dbReference type="SUPFAM" id="SSF56672">
    <property type="entry name" value="DNA/RNA polymerases"/>
    <property type="match status" value="1"/>
</dbReference>
<dbReference type="AlphaFoldDB" id="A0A820BNR1"/>
<dbReference type="Pfam" id="PF00078">
    <property type="entry name" value="RVT_1"/>
    <property type="match status" value="1"/>
</dbReference>
<evidence type="ECO:0000313" key="4">
    <source>
        <dbReference type="Proteomes" id="UP000663842"/>
    </source>
</evidence>
<dbReference type="InterPro" id="IPR005135">
    <property type="entry name" value="Endo/exonuclease/phosphatase"/>
</dbReference>
<protein>
    <recommendedName>
        <fullName evidence="2">Reverse transcriptase domain-containing protein</fullName>
    </recommendedName>
</protein>
<feature type="compositionally biased region" description="Polar residues" evidence="1">
    <location>
        <begin position="165"/>
        <end position="175"/>
    </location>
</feature>
<sequence>MTAMDTIPNDDIVSISVAYFSSANIKDAKTLLFSLVNEELKWRKGDDRMKKEIQDIIDLLRNSEKCDGKLPKFVSDAFDAMPPVSGYGALGDTIQSLLNEVMILKEEINYLKQARRSEVIDNEAIISIKESLVDLKNDVRTLKSSKGGLDPSSSPSAPPLSQESFSLRPNRNQRTPLRLEDDPFLDLGAGTFAQALMKNQQFPEETSQNNGAIPKRSRIVKKDEDGFKMVQNKRKKEYGIIGKKKLEDGIKFRSVKKFYDLFIGANVAESGCELIVKSVDPGWSAVVHVEDKSREGILEGRPSKGVAVLWRNKFSSCIKPVYHNDCVIGIKILSASNEILLLNVYLPFDNKSVESLVQFEIALSVIDTLIGEANNSSIILMGDFNADLNKGRFGKLLKSFVIERNLQFADLGLPLDSFTYLSPGHDTTSWIDHIISSEDMRHKISNLNIEYALCLYDHFPISFTLTIDIGMGAERQVSNDYFIMWNKMSDLDKETYRLKLDKLLKNSMLSDKAVYYCNHYNCVNVEHHEAIQSSYAKIIDVMKVASKEFSIMNKCVKKCIPGWKEHVKEFYDDAQRDFQVWKLNGKPNQGDMLDKMKESRGKFKGALRKCRENEEKIRNEKMSQSYKTKNMMQFWKNVRNTCKTEYGDAFSYKWQIRNGVRQGGVLSPSLFNIFVNELINKIDKLKVGCKLGTSYSNIIAYADDIVLLAPSVSALQRLLDEIVVQANKLGLKFNVLKSICIVFKHACK</sequence>
<proteinExistence type="predicted"/>
<dbReference type="PANTHER" id="PTHR47027">
    <property type="entry name" value="REVERSE TRANSCRIPTASE DOMAIN-CONTAINING PROTEIN"/>
    <property type="match status" value="1"/>
</dbReference>
<dbReference type="PANTHER" id="PTHR47027:SF20">
    <property type="entry name" value="REVERSE TRANSCRIPTASE-LIKE PROTEIN WITH RNA-DIRECTED DNA POLYMERASE DOMAIN"/>
    <property type="match status" value="1"/>
</dbReference>
<dbReference type="EMBL" id="CAJOBF010006071">
    <property type="protein sequence ID" value="CAF4195750.1"/>
    <property type="molecule type" value="Genomic_DNA"/>
</dbReference>
<dbReference type="Proteomes" id="UP000663842">
    <property type="component" value="Unassembled WGS sequence"/>
</dbReference>
<dbReference type="PROSITE" id="PS50878">
    <property type="entry name" value="RT_POL"/>
    <property type="match status" value="1"/>
</dbReference>
<dbReference type="Gene3D" id="3.60.10.10">
    <property type="entry name" value="Endonuclease/exonuclease/phosphatase"/>
    <property type="match status" value="1"/>
</dbReference>
<feature type="region of interest" description="Disordered" evidence="1">
    <location>
        <begin position="144"/>
        <end position="179"/>
    </location>
</feature>
<dbReference type="GO" id="GO:0003824">
    <property type="term" value="F:catalytic activity"/>
    <property type="evidence" value="ECO:0007669"/>
    <property type="project" value="InterPro"/>
</dbReference>
<dbReference type="InterPro" id="IPR036691">
    <property type="entry name" value="Endo/exonu/phosph_ase_sf"/>
</dbReference>